<dbReference type="EMBL" id="JBHRUJ010000030">
    <property type="protein sequence ID" value="MFC3212726.1"/>
    <property type="molecule type" value="Genomic_DNA"/>
</dbReference>
<dbReference type="Gene3D" id="3.30.2000.30">
    <property type="match status" value="1"/>
</dbReference>
<evidence type="ECO:0000256" key="1">
    <source>
        <dbReference type="SAM" id="Coils"/>
    </source>
</evidence>
<feature type="coiled-coil region" evidence="1">
    <location>
        <begin position="66"/>
        <end position="93"/>
    </location>
</feature>
<name>A0ABV7KTA8_PLAOK</name>
<dbReference type="InterPro" id="IPR053745">
    <property type="entry name" value="Viral_Tail_Comp_sf"/>
</dbReference>
<reference evidence="3" key="1">
    <citation type="journal article" date="2019" name="Int. J. Syst. Evol. Microbiol.">
        <title>The Global Catalogue of Microorganisms (GCM) 10K type strain sequencing project: providing services to taxonomists for standard genome sequencing and annotation.</title>
        <authorList>
            <consortium name="The Broad Institute Genomics Platform"/>
            <consortium name="The Broad Institute Genome Sequencing Center for Infectious Disease"/>
            <person name="Wu L."/>
            <person name="Ma J."/>
        </authorList>
    </citation>
    <scope>NUCLEOTIDE SEQUENCE [LARGE SCALE GENOMIC DNA]</scope>
    <source>
        <strain evidence="3">CCM 320</strain>
    </source>
</reference>
<sequence>MNEFKSPQQQIFDAIFKASLNLGYRTFDFLPANDVAYPFVYIGEQFDQDRNLKDVVIGEVQQTIHVYHLQRNRRDLTDMMDNLKTEIRKLKKTENFHIRASNITAQTLPDNSTSTALLHGIVEVTIKFN</sequence>
<organism evidence="2 3">
    <name type="scientific">Planomicrobium okeanokoites</name>
    <name type="common">Planococcus okeanokoites</name>
    <name type="synonym">Flavobacterium okeanokoites</name>
    <dbReference type="NCBI Taxonomy" id="244"/>
    <lineage>
        <taxon>Bacteria</taxon>
        <taxon>Bacillati</taxon>
        <taxon>Bacillota</taxon>
        <taxon>Bacilli</taxon>
        <taxon>Bacillales</taxon>
        <taxon>Caryophanaceae</taxon>
        <taxon>Planomicrobium</taxon>
    </lineage>
</organism>
<evidence type="ECO:0000313" key="2">
    <source>
        <dbReference type="EMBL" id="MFC3212726.1"/>
    </source>
</evidence>
<evidence type="ECO:0000313" key="3">
    <source>
        <dbReference type="Proteomes" id="UP001595625"/>
    </source>
</evidence>
<dbReference type="Proteomes" id="UP001595625">
    <property type="component" value="Unassembled WGS sequence"/>
</dbReference>
<proteinExistence type="predicted"/>
<dbReference type="RefSeq" id="WP_117312549.1">
    <property type="nucleotide sequence ID" value="NZ_JBHRUJ010000030.1"/>
</dbReference>
<keyword evidence="3" id="KW-1185">Reference proteome</keyword>
<accession>A0ABV7KTA8</accession>
<comment type="caution">
    <text evidence="2">The sequence shown here is derived from an EMBL/GenBank/DDBJ whole genome shotgun (WGS) entry which is preliminary data.</text>
</comment>
<keyword evidence="1" id="KW-0175">Coiled coil</keyword>
<protein>
    <submittedName>
        <fullName evidence="2">DUF3168 domain-containing protein</fullName>
    </submittedName>
</protein>
<gene>
    <name evidence="2" type="ORF">ACFOEJ_16785</name>
</gene>